<dbReference type="EMBL" id="AWUE01006681">
    <property type="protein sequence ID" value="OMP12769.1"/>
    <property type="molecule type" value="Genomic_DNA"/>
</dbReference>
<evidence type="ECO:0000256" key="1">
    <source>
        <dbReference type="ARBA" id="ARBA00022737"/>
    </source>
</evidence>
<dbReference type="SUPFAM" id="SSF57889">
    <property type="entry name" value="Cysteine-rich domain"/>
    <property type="match status" value="3"/>
</dbReference>
<accession>A0A1R3L0F0</accession>
<keyword evidence="4" id="KW-1185">Reference proteome</keyword>
<evidence type="ECO:0000313" key="3">
    <source>
        <dbReference type="EMBL" id="OMP12769.1"/>
    </source>
</evidence>
<dbReference type="STRING" id="93759.A0A1R3L0F0"/>
<dbReference type="InterPro" id="IPR004146">
    <property type="entry name" value="DC1"/>
</dbReference>
<feature type="domain" description="DC1" evidence="2">
    <location>
        <begin position="87"/>
        <end position="139"/>
    </location>
</feature>
<name>A0A1R3L0F0_9ROSI</name>
<sequence length="332" mass="39142">MEHHDRKLYCRVCYDEVKTEHGSYSCLKQHCDYVVHVKCATRSSYNYEVIDPNEIEDLLKDKPVESCITCVIERNESGEAIKIKHLFHEHELMLMEDKIKEEDVDHYHKQCDGCTKSISTSFYYCSQSHCNFLLDKSCAELSRTWDGWVYAYDFTLKSDGIFKCDACGQQCSGFLYKYYEEDLILCLGCAKIPDTFEYPGHEHFLFYDMQNTWVGNCTACGGRVKHFYECKHYDVALDYKCMTLPHATRHKCDKHLLQLTYRDESDDPIQHHCDICEEVRDPNLWFYHCSICDNSVHPRCVLGAYPHIKIGSMYKDEDYHPHPLTFVQKIYY</sequence>
<dbReference type="PANTHER" id="PTHR32410:SF216">
    <property type="entry name" value="PHORBOL-ESTER_DAG-TYPE DOMAIN-CONTAINING PROTEIN"/>
    <property type="match status" value="1"/>
</dbReference>
<evidence type="ECO:0000259" key="2">
    <source>
        <dbReference type="Pfam" id="PF03107"/>
    </source>
</evidence>
<feature type="domain" description="DC1" evidence="2">
    <location>
        <begin position="252"/>
        <end position="301"/>
    </location>
</feature>
<dbReference type="InterPro" id="IPR046349">
    <property type="entry name" value="C1-like_sf"/>
</dbReference>
<protein>
    <submittedName>
        <fullName evidence="3">DC1 domain-containing protein</fullName>
    </submittedName>
</protein>
<evidence type="ECO:0000313" key="4">
    <source>
        <dbReference type="Proteomes" id="UP000187203"/>
    </source>
</evidence>
<dbReference type="InterPro" id="IPR053192">
    <property type="entry name" value="Vacuole_Formation_Reg"/>
</dbReference>
<dbReference type="Pfam" id="PF03107">
    <property type="entry name" value="C1_2"/>
    <property type="match status" value="2"/>
</dbReference>
<dbReference type="Proteomes" id="UP000187203">
    <property type="component" value="Unassembled WGS sequence"/>
</dbReference>
<gene>
    <name evidence="3" type="ORF">COLO4_02781</name>
</gene>
<keyword evidence="1" id="KW-0677">Repeat</keyword>
<dbReference type="OrthoDB" id="989270at2759"/>
<organism evidence="3 4">
    <name type="scientific">Corchorus olitorius</name>
    <dbReference type="NCBI Taxonomy" id="93759"/>
    <lineage>
        <taxon>Eukaryota</taxon>
        <taxon>Viridiplantae</taxon>
        <taxon>Streptophyta</taxon>
        <taxon>Embryophyta</taxon>
        <taxon>Tracheophyta</taxon>
        <taxon>Spermatophyta</taxon>
        <taxon>Magnoliopsida</taxon>
        <taxon>eudicotyledons</taxon>
        <taxon>Gunneridae</taxon>
        <taxon>Pentapetalae</taxon>
        <taxon>rosids</taxon>
        <taxon>malvids</taxon>
        <taxon>Malvales</taxon>
        <taxon>Malvaceae</taxon>
        <taxon>Grewioideae</taxon>
        <taxon>Apeibeae</taxon>
        <taxon>Corchorus</taxon>
    </lineage>
</organism>
<dbReference type="AlphaFoldDB" id="A0A1R3L0F0"/>
<reference evidence="4" key="1">
    <citation type="submission" date="2013-09" db="EMBL/GenBank/DDBJ databases">
        <title>Corchorus olitorius genome sequencing.</title>
        <authorList>
            <person name="Alam M."/>
            <person name="Haque M.S."/>
            <person name="Islam M.S."/>
            <person name="Emdad E.M."/>
            <person name="Islam M.M."/>
            <person name="Ahmed B."/>
            <person name="Halim A."/>
            <person name="Hossen Q.M.M."/>
            <person name="Hossain M.Z."/>
            <person name="Ahmed R."/>
            <person name="Khan M.M."/>
            <person name="Islam R."/>
            <person name="Rashid M.M."/>
            <person name="Khan S.A."/>
            <person name="Rahman M.S."/>
            <person name="Alam M."/>
            <person name="Yahiya A.S."/>
            <person name="Khan M.S."/>
            <person name="Azam M.S."/>
            <person name="Haque T."/>
            <person name="Lashkar M.Z.H."/>
            <person name="Akhand A.I."/>
            <person name="Morshed G."/>
            <person name="Roy S."/>
            <person name="Uddin K.S."/>
            <person name="Rabeya T."/>
            <person name="Hossain A.S."/>
            <person name="Chowdhury A."/>
            <person name="Snigdha A.R."/>
            <person name="Mortoza M.S."/>
            <person name="Matin S.A."/>
            <person name="Hoque S.M.E."/>
            <person name="Islam M.K."/>
            <person name="Roy D.K."/>
            <person name="Haider R."/>
            <person name="Moosa M.M."/>
            <person name="Elias S.M."/>
            <person name="Hasan A.M."/>
            <person name="Jahan S."/>
            <person name="Shafiuddin M."/>
            <person name="Mahmood N."/>
            <person name="Shommy N.S."/>
        </authorList>
    </citation>
    <scope>NUCLEOTIDE SEQUENCE [LARGE SCALE GENOMIC DNA]</scope>
    <source>
        <strain evidence="4">cv. O-4</strain>
    </source>
</reference>
<proteinExistence type="predicted"/>
<comment type="caution">
    <text evidence="3">The sequence shown here is derived from an EMBL/GenBank/DDBJ whole genome shotgun (WGS) entry which is preliminary data.</text>
</comment>
<dbReference type="PANTHER" id="PTHR32410">
    <property type="entry name" value="CYSTEINE/HISTIDINE-RICH C1 DOMAIN FAMILY PROTEIN"/>
    <property type="match status" value="1"/>
</dbReference>